<dbReference type="EMBL" id="AGSI01000002">
    <property type="protein sequence ID" value="EIE26324.1"/>
    <property type="molecule type" value="Genomic_DNA"/>
</dbReference>
<dbReference type="InterPro" id="IPR036866">
    <property type="entry name" value="RibonucZ/Hydroxyglut_hydro"/>
</dbReference>
<gene>
    <name evidence="2" type="ORF">COCSUDRAFT_64436</name>
</gene>
<dbReference type="InterPro" id="IPR001279">
    <property type="entry name" value="Metallo-B-lactamas"/>
</dbReference>
<dbReference type="PANTHER" id="PTHR36839">
    <property type="entry name" value="METALLO-BETA-LACTAMASE FAMILY PROTEIN (AFU_ORTHOLOGUE AFUA_5G12770)"/>
    <property type="match status" value="1"/>
</dbReference>
<accession>I0Z6Q5</accession>
<dbReference type="OrthoDB" id="17458at2759"/>
<dbReference type="PANTHER" id="PTHR36839:SF1">
    <property type="entry name" value="METALLO-BETA-LACTAMASE FAMILY PROTEIN (AFU_ORTHOLOGUE AFUA_5G12770)"/>
    <property type="match status" value="1"/>
</dbReference>
<dbReference type="Pfam" id="PF00753">
    <property type="entry name" value="Lactamase_B"/>
    <property type="match status" value="1"/>
</dbReference>
<dbReference type="eggNOG" id="ENOG502S0TT">
    <property type="taxonomic scope" value="Eukaryota"/>
</dbReference>
<dbReference type="Gene3D" id="3.60.15.10">
    <property type="entry name" value="Ribonuclease Z/Hydroxyacylglutathione hydrolase-like"/>
    <property type="match status" value="1"/>
</dbReference>
<dbReference type="KEGG" id="csl:COCSUDRAFT_64436"/>
<dbReference type="GeneID" id="17044334"/>
<dbReference type="AlphaFoldDB" id="I0Z6Q5"/>
<feature type="domain" description="Metallo-beta-lactamase" evidence="1">
    <location>
        <begin position="68"/>
        <end position="222"/>
    </location>
</feature>
<dbReference type="STRING" id="574566.I0Z6Q5"/>
<sequence>MQVCVTCGAEYPGPWSCCKICQDERQYVAKGGQKWVDKEDLLKQHKNIVKEEEPGLIGIGTNPTFAIGQRALLVQTGEGNLLWDCVNVLTDETKEQVRKLGGIKAIAISHPHFYTGMADWAAAFDAVVYVHELDKEWVTTPSGRIHYWTGDKLELFGGLTVLRLGGHFPGSAVLHWDKGCEGRGILCTGDTIQATPGQGWVSFMYSYPNLIPLPEAQVARIRDTIQSWPYQFEHLYAGWFGKAVSSNARAVVLRSADRYVGILNGTLQKRFF</sequence>
<keyword evidence="3" id="KW-1185">Reference proteome</keyword>
<proteinExistence type="predicted"/>
<name>I0Z6Q5_COCSC</name>
<dbReference type="GO" id="GO:0016787">
    <property type="term" value="F:hydrolase activity"/>
    <property type="evidence" value="ECO:0007669"/>
    <property type="project" value="UniProtKB-KW"/>
</dbReference>
<evidence type="ECO:0000313" key="3">
    <source>
        <dbReference type="Proteomes" id="UP000007264"/>
    </source>
</evidence>
<dbReference type="Proteomes" id="UP000007264">
    <property type="component" value="Unassembled WGS sequence"/>
</dbReference>
<dbReference type="SUPFAM" id="SSF56281">
    <property type="entry name" value="Metallo-hydrolase/oxidoreductase"/>
    <property type="match status" value="1"/>
</dbReference>
<dbReference type="SMART" id="SM00849">
    <property type="entry name" value="Lactamase_B"/>
    <property type="match status" value="1"/>
</dbReference>
<comment type="caution">
    <text evidence="2">The sequence shown here is derived from an EMBL/GenBank/DDBJ whole genome shotgun (WGS) entry which is preliminary data.</text>
</comment>
<reference evidence="2 3" key="1">
    <citation type="journal article" date="2012" name="Genome Biol.">
        <title>The genome of the polar eukaryotic microalga coccomyxa subellipsoidea reveals traits of cold adaptation.</title>
        <authorList>
            <person name="Blanc G."/>
            <person name="Agarkova I."/>
            <person name="Grimwood J."/>
            <person name="Kuo A."/>
            <person name="Brueggeman A."/>
            <person name="Dunigan D."/>
            <person name="Gurnon J."/>
            <person name="Ladunga I."/>
            <person name="Lindquist E."/>
            <person name="Lucas S."/>
            <person name="Pangilinan J."/>
            <person name="Proschold T."/>
            <person name="Salamov A."/>
            <person name="Schmutz J."/>
            <person name="Weeks D."/>
            <person name="Yamada T."/>
            <person name="Claverie J.M."/>
            <person name="Grigoriev I."/>
            <person name="Van Etten J."/>
            <person name="Lomsadze A."/>
            <person name="Borodovsky M."/>
        </authorList>
    </citation>
    <scope>NUCLEOTIDE SEQUENCE [LARGE SCALE GENOMIC DNA]</scope>
    <source>
        <strain evidence="2 3">C-169</strain>
    </source>
</reference>
<evidence type="ECO:0000259" key="1">
    <source>
        <dbReference type="SMART" id="SM00849"/>
    </source>
</evidence>
<protein>
    <submittedName>
        <fullName evidence="2">Metallo-hydrolase/oxidoreductase</fullName>
    </submittedName>
</protein>
<dbReference type="RefSeq" id="XP_005650868.1">
    <property type="nucleotide sequence ID" value="XM_005650811.1"/>
</dbReference>
<evidence type="ECO:0000313" key="2">
    <source>
        <dbReference type="EMBL" id="EIE26324.1"/>
    </source>
</evidence>
<organism evidence="2 3">
    <name type="scientific">Coccomyxa subellipsoidea (strain C-169)</name>
    <name type="common">Green microalga</name>
    <dbReference type="NCBI Taxonomy" id="574566"/>
    <lineage>
        <taxon>Eukaryota</taxon>
        <taxon>Viridiplantae</taxon>
        <taxon>Chlorophyta</taxon>
        <taxon>core chlorophytes</taxon>
        <taxon>Trebouxiophyceae</taxon>
        <taxon>Trebouxiophyceae incertae sedis</taxon>
        <taxon>Coccomyxaceae</taxon>
        <taxon>Coccomyxa</taxon>
        <taxon>Coccomyxa subellipsoidea</taxon>
    </lineage>
</organism>